<comment type="caution">
    <text evidence="1">The sequence shown here is derived from an EMBL/GenBank/DDBJ whole genome shotgun (WGS) entry which is preliminary data.</text>
</comment>
<dbReference type="Proteomes" id="UP000708208">
    <property type="component" value="Unassembled WGS sequence"/>
</dbReference>
<sequence length="132" mass="14241">MPCSKSCPYITCPNDPCGPFSNYPYLPCRAPVGSANGGPCRTKGPHFHNLCCCGKMRDDDDVSCSGVYICRDGLVVGNCSHSCCRNCRCDNCCCHTCQNPPGKCCGKPPTSVIPMTPCSFFPRNCESCRYGC</sequence>
<gene>
    <name evidence="1" type="ORF">AFUS01_LOCUS25491</name>
</gene>
<reference evidence="1" key="1">
    <citation type="submission" date="2021-06" db="EMBL/GenBank/DDBJ databases">
        <authorList>
            <person name="Hodson N. C."/>
            <person name="Mongue J. A."/>
            <person name="Jaron S. K."/>
        </authorList>
    </citation>
    <scope>NUCLEOTIDE SEQUENCE</scope>
</reference>
<proteinExistence type="predicted"/>
<name>A0A8J2KHN2_9HEXA</name>
<keyword evidence="2" id="KW-1185">Reference proteome</keyword>
<evidence type="ECO:0000313" key="2">
    <source>
        <dbReference type="Proteomes" id="UP000708208"/>
    </source>
</evidence>
<dbReference type="AlphaFoldDB" id="A0A8J2KHN2"/>
<protein>
    <submittedName>
        <fullName evidence="1">Uncharacterized protein</fullName>
    </submittedName>
</protein>
<dbReference type="EMBL" id="CAJVCH010329875">
    <property type="protein sequence ID" value="CAG7786945.1"/>
    <property type="molecule type" value="Genomic_DNA"/>
</dbReference>
<organism evidence="1 2">
    <name type="scientific">Allacma fusca</name>
    <dbReference type="NCBI Taxonomy" id="39272"/>
    <lineage>
        <taxon>Eukaryota</taxon>
        <taxon>Metazoa</taxon>
        <taxon>Ecdysozoa</taxon>
        <taxon>Arthropoda</taxon>
        <taxon>Hexapoda</taxon>
        <taxon>Collembola</taxon>
        <taxon>Symphypleona</taxon>
        <taxon>Sminthuridae</taxon>
        <taxon>Allacma</taxon>
    </lineage>
</organism>
<evidence type="ECO:0000313" key="1">
    <source>
        <dbReference type="EMBL" id="CAG7786945.1"/>
    </source>
</evidence>
<accession>A0A8J2KHN2</accession>